<dbReference type="Proteomes" id="UP000232722">
    <property type="component" value="Unassembled WGS sequence"/>
</dbReference>
<reference evidence="1 2" key="2">
    <citation type="submission" date="2017-09" db="EMBL/GenBank/DDBJ databases">
        <title>Extensive intraspecific genome diversity in a model arbuscular mycorrhizal fungus.</title>
        <authorList>
            <person name="Chen E.C."/>
            <person name="Morin E."/>
            <person name="Beaudet D."/>
            <person name="Noel J."/>
            <person name="Ndikumana S."/>
            <person name="Charron P."/>
            <person name="St-Onge C."/>
            <person name="Giorgi J."/>
            <person name="Grigoriev I.V."/>
            <person name="Roux C."/>
            <person name="Martin F.M."/>
            <person name="Corradi N."/>
        </authorList>
    </citation>
    <scope>NUCLEOTIDE SEQUENCE [LARGE SCALE GENOMIC DNA]</scope>
    <source>
        <strain evidence="1 2">A5</strain>
    </source>
</reference>
<proteinExistence type="predicted"/>
<name>A0A2N0PS47_9GLOM</name>
<protein>
    <submittedName>
        <fullName evidence="1">Uncharacterized protein</fullName>
    </submittedName>
</protein>
<dbReference type="VEuPathDB" id="FungiDB:RhiirFUN_009974"/>
<evidence type="ECO:0000313" key="1">
    <source>
        <dbReference type="EMBL" id="PKC09615.1"/>
    </source>
</evidence>
<dbReference type="AlphaFoldDB" id="A0A2N0PS47"/>
<evidence type="ECO:0000313" key="2">
    <source>
        <dbReference type="Proteomes" id="UP000232722"/>
    </source>
</evidence>
<gene>
    <name evidence="1" type="ORF">RhiirA5_415428</name>
</gene>
<dbReference type="EMBL" id="LLXJ01000444">
    <property type="protein sequence ID" value="PKC09615.1"/>
    <property type="molecule type" value="Genomic_DNA"/>
</dbReference>
<dbReference type="VEuPathDB" id="FungiDB:FUN_006198"/>
<comment type="caution">
    <text evidence="1">The sequence shown here is derived from an EMBL/GenBank/DDBJ whole genome shotgun (WGS) entry which is preliminary data.</text>
</comment>
<accession>A0A2N0PS47</accession>
<organism evidence="1 2">
    <name type="scientific">Rhizophagus irregularis</name>
    <dbReference type="NCBI Taxonomy" id="588596"/>
    <lineage>
        <taxon>Eukaryota</taxon>
        <taxon>Fungi</taxon>
        <taxon>Fungi incertae sedis</taxon>
        <taxon>Mucoromycota</taxon>
        <taxon>Glomeromycotina</taxon>
        <taxon>Glomeromycetes</taxon>
        <taxon>Glomerales</taxon>
        <taxon>Glomeraceae</taxon>
        <taxon>Rhizophagus</taxon>
    </lineage>
</organism>
<reference evidence="1 2" key="1">
    <citation type="submission" date="2016-04" db="EMBL/GenBank/DDBJ databases">
        <title>Genome analyses suggest a sexual origin of heterokaryosis in a supposedly ancient asexual fungus.</title>
        <authorList>
            <person name="Ropars J."/>
            <person name="Sedzielewska K."/>
            <person name="Noel J."/>
            <person name="Charron P."/>
            <person name="Farinelli L."/>
            <person name="Marton T."/>
            <person name="Kruger M."/>
            <person name="Pelin A."/>
            <person name="Brachmann A."/>
            <person name="Corradi N."/>
        </authorList>
    </citation>
    <scope>NUCLEOTIDE SEQUENCE [LARGE SCALE GENOMIC DNA]</scope>
    <source>
        <strain evidence="1 2">A5</strain>
    </source>
</reference>
<sequence length="174" mass="19683">MKGQYQSMYMYNSPPIISSYSNNFSPETNKDDINSYNSESNKMKKELTNYSSSIEPSYIINSNTFNPTKNNDYFINIFEDLKDSKDSKQSKQSNFNNFNKNLSSPLSSLSSSSNSSTISLSLPSPSIYSPSSLSSLSTQSTQNNSLLNELSLYIKPYSYEPLYMKVKLIEYGDI</sequence>